<evidence type="ECO:0000313" key="1">
    <source>
        <dbReference type="EMBL" id="KOM41595.1"/>
    </source>
</evidence>
<gene>
    <name evidence="1" type="ORF">LR48_Vigan04g179300</name>
</gene>
<accession>A0A0L9UFC7</accession>
<dbReference type="Proteomes" id="UP000053144">
    <property type="component" value="Chromosome 4"/>
</dbReference>
<proteinExistence type="predicted"/>
<dbReference type="AlphaFoldDB" id="A0A0L9UFC7"/>
<sequence length="57" mass="6377">MNTDSEIHRVHPDNLMITSSQVEMADGFPVTPPPECTNGLKLRIHTIRMVESSVSRT</sequence>
<evidence type="ECO:0000313" key="2">
    <source>
        <dbReference type="Proteomes" id="UP000053144"/>
    </source>
</evidence>
<organism evidence="1 2">
    <name type="scientific">Phaseolus angularis</name>
    <name type="common">Azuki bean</name>
    <name type="synonym">Vigna angularis</name>
    <dbReference type="NCBI Taxonomy" id="3914"/>
    <lineage>
        <taxon>Eukaryota</taxon>
        <taxon>Viridiplantae</taxon>
        <taxon>Streptophyta</taxon>
        <taxon>Embryophyta</taxon>
        <taxon>Tracheophyta</taxon>
        <taxon>Spermatophyta</taxon>
        <taxon>Magnoliopsida</taxon>
        <taxon>eudicotyledons</taxon>
        <taxon>Gunneridae</taxon>
        <taxon>Pentapetalae</taxon>
        <taxon>rosids</taxon>
        <taxon>fabids</taxon>
        <taxon>Fabales</taxon>
        <taxon>Fabaceae</taxon>
        <taxon>Papilionoideae</taxon>
        <taxon>50 kb inversion clade</taxon>
        <taxon>NPAAA clade</taxon>
        <taxon>indigoferoid/millettioid clade</taxon>
        <taxon>Phaseoleae</taxon>
        <taxon>Vigna</taxon>
    </lineage>
</organism>
<name>A0A0L9UFC7_PHAAN</name>
<dbReference type="EMBL" id="CM003374">
    <property type="protein sequence ID" value="KOM41595.1"/>
    <property type="molecule type" value="Genomic_DNA"/>
</dbReference>
<reference evidence="2" key="1">
    <citation type="journal article" date="2015" name="Proc. Natl. Acad. Sci. U.S.A.">
        <title>Genome sequencing of adzuki bean (Vigna angularis) provides insight into high starch and low fat accumulation and domestication.</title>
        <authorList>
            <person name="Yang K."/>
            <person name="Tian Z."/>
            <person name="Chen C."/>
            <person name="Luo L."/>
            <person name="Zhao B."/>
            <person name="Wang Z."/>
            <person name="Yu L."/>
            <person name="Li Y."/>
            <person name="Sun Y."/>
            <person name="Li W."/>
            <person name="Chen Y."/>
            <person name="Li Y."/>
            <person name="Zhang Y."/>
            <person name="Ai D."/>
            <person name="Zhao J."/>
            <person name="Shang C."/>
            <person name="Ma Y."/>
            <person name="Wu B."/>
            <person name="Wang M."/>
            <person name="Gao L."/>
            <person name="Sun D."/>
            <person name="Zhang P."/>
            <person name="Guo F."/>
            <person name="Wang W."/>
            <person name="Li Y."/>
            <person name="Wang J."/>
            <person name="Varshney R.K."/>
            <person name="Wang J."/>
            <person name="Ling H.Q."/>
            <person name="Wan P."/>
        </authorList>
    </citation>
    <scope>NUCLEOTIDE SEQUENCE</scope>
    <source>
        <strain evidence="2">cv. Jingnong 6</strain>
    </source>
</reference>
<protein>
    <submittedName>
        <fullName evidence="1">Uncharacterized protein</fullName>
    </submittedName>
</protein>
<dbReference type="Gramene" id="KOM41595">
    <property type="protein sequence ID" value="KOM41595"/>
    <property type="gene ID" value="LR48_Vigan04g179300"/>
</dbReference>